<comment type="caution">
    <text evidence="5">The sequence shown here is derived from an EMBL/GenBank/DDBJ whole genome shotgun (WGS) entry which is preliminary data.</text>
</comment>
<keyword evidence="1" id="KW-0805">Transcription regulation</keyword>
<dbReference type="Pfam" id="PF01047">
    <property type="entry name" value="MarR"/>
    <property type="match status" value="1"/>
</dbReference>
<evidence type="ECO:0000313" key="5">
    <source>
        <dbReference type="EMBL" id="MBK1781327.1"/>
    </source>
</evidence>
<organism evidence="5 6">
    <name type="scientific">Advenella mandrilli</name>
    <dbReference type="NCBI Taxonomy" id="2800330"/>
    <lineage>
        <taxon>Bacteria</taxon>
        <taxon>Pseudomonadati</taxon>
        <taxon>Pseudomonadota</taxon>
        <taxon>Betaproteobacteria</taxon>
        <taxon>Burkholderiales</taxon>
        <taxon>Alcaligenaceae</taxon>
    </lineage>
</organism>
<dbReference type="PROSITE" id="PS01117">
    <property type="entry name" value="HTH_MARR_1"/>
    <property type="match status" value="1"/>
</dbReference>
<keyword evidence="6" id="KW-1185">Reference proteome</keyword>
<evidence type="ECO:0000259" key="4">
    <source>
        <dbReference type="PROSITE" id="PS50995"/>
    </source>
</evidence>
<dbReference type="InterPro" id="IPR023187">
    <property type="entry name" value="Tscrpt_reg_MarR-type_CS"/>
</dbReference>
<dbReference type="InterPro" id="IPR000835">
    <property type="entry name" value="HTH_MarR-typ"/>
</dbReference>
<gene>
    <name evidence="5" type="primary">hpaR</name>
    <name evidence="5" type="ORF">JHL22_08860</name>
</gene>
<dbReference type="Proteomes" id="UP000635316">
    <property type="component" value="Unassembled WGS sequence"/>
</dbReference>
<keyword evidence="2" id="KW-0238">DNA-binding</keyword>
<dbReference type="Gene3D" id="1.10.10.10">
    <property type="entry name" value="Winged helix-like DNA-binding domain superfamily/Winged helix DNA-binding domain"/>
    <property type="match status" value="1"/>
</dbReference>
<evidence type="ECO:0000256" key="2">
    <source>
        <dbReference type="ARBA" id="ARBA00023125"/>
    </source>
</evidence>
<evidence type="ECO:0000256" key="1">
    <source>
        <dbReference type="ARBA" id="ARBA00023015"/>
    </source>
</evidence>
<dbReference type="PRINTS" id="PR00598">
    <property type="entry name" value="HTHMARR"/>
</dbReference>
<dbReference type="PROSITE" id="PS50995">
    <property type="entry name" value="HTH_MARR_2"/>
    <property type="match status" value="1"/>
</dbReference>
<sequence length="152" mass="17505">MSSSPYRSLPYLLLTVREALMVHFRPLLHAEGLTDQQWRVLRALGEQEPLEPNQLSSVCMLLGPSLTRMLTGMEQSGLISRSRSRQDQRRQEVYLTEKGQALLARIKPLIENQHNALEESIGKELMDRIYKDLDSLQEKIPQEPLVRKKDAL</sequence>
<reference evidence="5 6" key="1">
    <citation type="submission" date="2020-12" db="EMBL/GenBank/DDBJ databases">
        <authorList>
            <person name="Lu T."/>
            <person name="Wang Q."/>
            <person name="Han X."/>
        </authorList>
    </citation>
    <scope>NUCLEOTIDE SEQUENCE [LARGE SCALE GENOMIC DNA]</scope>
    <source>
        <strain evidence="5 6">WQ 585</strain>
    </source>
</reference>
<dbReference type="PANTHER" id="PTHR33164">
    <property type="entry name" value="TRANSCRIPTIONAL REGULATOR, MARR FAMILY"/>
    <property type="match status" value="1"/>
</dbReference>
<name>A0ABS1EBR9_9BURK</name>
<dbReference type="InterPro" id="IPR036388">
    <property type="entry name" value="WH-like_DNA-bd_sf"/>
</dbReference>
<dbReference type="SMART" id="SM00347">
    <property type="entry name" value="HTH_MARR"/>
    <property type="match status" value="1"/>
</dbReference>
<dbReference type="PANTHER" id="PTHR33164:SF13">
    <property type="entry name" value="4-HYDROXYPHENYLACETATE CATABOLISM PROTEIN"/>
    <property type="match status" value="1"/>
</dbReference>
<keyword evidence="3" id="KW-0804">Transcription</keyword>
<dbReference type="InterPro" id="IPR012712">
    <property type="entry name" value="HpaR/FarR"/>
</dbReference>
<dbReference type="RefSeq" id="WP_200236119.1">
    <property type="nucleotide sequence ID" value="NZ_JAENGP010000009.1"/>
</dbReference>
<dbReference type="InterPro" id="IPR039422">
    <property type="entry name" value="MarR/SlyA-like"/>
</dbReference>
<dbReference type="NCBIfam" id="TIGR02337">
    <property type="entry name" value="HpaR"/>
    <property type="match status" value="1"/>
</dbReference>
<dbReference type="InterPro" id="IPR036390">
    <property type="entry name" value="WH_DNA-bd_sf"/>
</dbReference>
<proteinExistence type="predicted"/>
<dbReference type="SUPFAM" id="SSF46785">
    <property type="entry name" value="Winged helix' DNA-binding domain"/>
    <property type="match status" value="1"/>
</dbReference>
<evidence type="ECO:0000313" key="6">
    <source>
        <dbReference type="Proteomes" id="UP000635316"/>
    </source>
</evidence>
<evidence type="ECO:0000256" key="3">
    <source>
        <dbReference type="ARBA" id="ARBA00023163"/>
    </source>
</evidence>
<feature type="domain" description="HTH marR-type" evidence="4">
    <location>
        <begin position="6"/>
        <end position="138"/>
    </location>
</feature>
<protein>
    <submittedName>
        <fullName evidence="5">Homoprotocatechuate degradation operon regulator HpaR</fullName>
    </submittedName>
</protein>
<dbReference type="EMBL" id="JAENGP010000009">
    <property type="protein sequence ID" value="MBK1781327.1"/>
    <property type="molecule type" value="Genomic_DNA"/>
</dbReference>
<accession>A0ABS1EBR9</accession>